<protein>
    <submittedName>
        <fullName evidence="4">Conjugal transfer protein TraA</fullName>
    </submittedName>
</protein>
<gene>
    <name evidence="4" type="ORF">CHR61_08535</name>
</gene>
<evidence type="ECO:0000259" key="3">
    <source>
        <dbReference type="Pfam" id="PF03389"/>
    </source>
</evidence>
<dbReference type="EMBL" id="NOUW01000023">
    <property type="protein sequence ID" value="PDX89276.1"/>
    <property type="molecule type" value="Genomic_DNA"/>
</dbReference>
<dbReference type="Gene3D" id="3.30.930.30">
    <property type="match status" value="1"/>
</dbReference>
<reference evidence="4 5" key="1">
    <citation type="journal article" date="2017" name="Front. Microbiol.">
        <title>New Insights into the Diversity of the Genus Faecalibacterium.</title>
        <authorList>
            <person name="Benevides L."/>
            <person name="Burman S."/>
            <person name="Martin R."/>
            <person name="Robert V."/>
            <person name="Thomas M."/>
            <person name="Miquel S."/>
            <person name="Chain F."/>
            <person name="Sokol H."/>
            <person name="Bermudez-Humaran L.G."/>
            <person name="Morrison M."/>
            <person name="Langella P."/>
            <person name="Azevedo V.A."/>
            <person name="Chatel J.M."/>
            <person name="Soares S."/>
        </authorList>
    </citation>
    <scope>NUCLEOTIDE SEQUENCE [LARGE SCALE GENOMIC DNA]</scope>
    <source>
        <strain evidence="4 5">AHMP21</strain>
    </source>
</reference>
<evidence type="ECO:0000313" key="4">
    <source>
        <dbReference type="EMBL" id="PDX89276.1"/>
    </source>
</evidence>
<evidence type="ECO:0000256" key="1">
    <source>
        <dbReference type="ARBA" id="ARBA00010873"/>
    </source>
</evidence>
<evidence type="ECO:0000313" key="5">
    <source>
        <dbReference type="Proteomes" id="UP000220438"/>
    </source>
</evidence>
<proteinExistence type="inferred from homology"/>
<name>A0A2A7BD47_9FIRM</name>
<dbReference type="Proteomes" id="UP000220438">
    <property type="component" value="Unassembled WGS sequence"/>
</dbReference>
<dbReference type="NCBIfam" id="NF041496">
    <property type="entry name" value="MobQ"/>
    <property type="match status" value="1"/>
</dbReference>
<comment type="similarity">
    <text evidence="1">Belongs to the MobA/MobL family.</text>
</comment>
<feature type="non-terminal residue" evidence="4">
    <location>
        <position position="192"/>
    </location>
</feature>
<dbReference type="AlphaFoldDB" id="A0A2A7BD47"/>
<dbReference type="Pfam" id="PF03389">
    <property type="entry name" value="MobA_MobL"/>
    <property type="match status" value="1"/>
</dbReference>
<feature type="domain" description="MobA/MobL protein" evidence="3">
    <location>
        <begin position="2"/>
        <end position="191"/>
    </location>
</feature>
<organism evidence="4 5">
    <name type="scientific">Faecalibacterium prausnitzii</name>
    <dbReference type="NCBI Taxonomy" id="853"/>
    <lineage>
        <taxon>Bacteria</taxon>
        <taxon>Bacillati</taxon>
        <taxon>Bacillota</taxon>
        <taxon>Clostridia</taxon>
        <taxon>Eubacteriales</taxon>
        <taxon>Oscillospiraceae</taxon>
        <taxon>Faecalibacterium</taxon>
    </lineage>
</organism>
<keyword evidence="2" id="KW-0184">Conjugation</keyword>
<evidence type="ECO:0000256" key="2">
    <source>
        <dbReference type="ARBA" id="ARBA00022971"/>
    </source>
</evidence>
<dbReference type="InterPro" id="IPR005053">
    <property type="entry name" value="MobA_MobL"/>
</dbReference>
<comment type="caution">
    <text evidence="4">The sequence shown here is derived from an EMBL/GenBank/DDBJ whole genome shotgun (WGS) entry which is preliminary data.</text>
</comment>
<accession>A0A2A7BD47</accession>
<sequence length="192" mass="21712">MTHDYTRKGGIVHAEIMLPDHAPRSFADRSILWNSVEQIEKARDSQLAREIEAALPRELSGEQQLALVRAYVKDNFVDKGMCADFAIHDKGTGNPHVHIMLTLRPLKENGQWGAKCHKAYDLDENGQRIPDGKGGWKNHREDTTNWNDKGNVEIWRAAWAAYTNRALEAAGHPALVDHRSYKRQGIDKIPSV</sequence>